<accession>F2DP91</accession>
<evidence type="ECO:0000256" key="1">
    <source>
        <dbReference type="SAM" id="Phobius"/>
    </source>
</evidence>
<keyword evidence="1" id="KW-1133">Transmembrane helix</keyword>
<feature type="transmembrane region" description="Helical" evidence="1">
    <location>
        <begin position="91"/>
        <end position="110"/>
    </location>
</feature>
<sequence length="113" mass="12240">MNNKHKLLLSGLVIGCFFFFLHFVIRHVDVGGVGIVGVVACHRSTTRANSKVCTSVATSIATSKAPHATNSTTSHGSSHVVGHHLLLPQHFITAHLHICLWFLINCVLSMNMS</sequence>
<name>F2DP91_HORVV</name>
<keyword evidence="1" id="KW-0472">Membrane</keyword>
<evidence type="ECO:0000313" key="2">
    <source>
        <dbReference type="EMBL" id="BAJ96912.1"/>
    </source>
</evidence>
<dbReference type="AlphaFoldDB" id="F2DP91"/>
<reference evidence="2" key="1">
    <citation type="journal article" date="2011" name="Plant Physiol.">
        <title>Comprehensive sequence analysis of 24,783 barley full-length cDNAs derived from 12 clone libraries.</title>
        <authorList>
            <person name="Matsumoto T."/>
            <person name="Tanaka T."/>
            <person name="Sakai H."/>
            <person name="Amano N."/>
            <person name="Kanamori H."/>
            <person name="Kurita K."/>
            <person name="Kikuta A."/>
            <person name="Kamiya K."/>
            <person name="Yamamoto M."/>
            <person name="Ikawa H."/>
            <person name="Fujii N."/>
            <person name="Hori K."/>
            <person name="Itoh T."/>
            <person name="Sato K."/>
        </authorList>
    </citation>
    <scope>NUCLEOTIDE SEQUENCE</scope>
    <source>
        <tissue evidence="2">Shoot and root</tissue>
    </source>
</reference>
<proteinExistence type="evidence at transcript level"/>
<dbReference type="EMBL" id="AK365709">
    <property type="protein sequence ID" value="BAJ96912.1"/>
    <property type="molecule type" value="mRNA"/>
</dbReference>
<feature type="transmembrane region" description="Helical" evidence="1">
    <location>
        <begin position="7"/>
        <end position="25"/>
    </location>
</feature>
<protein>
    <submittedName>
        <fullName evidence="2">Predicted protein</fullName>
    </submittedName>
</protein>
<keyword evidence="1" id="KW-0812">Transmembrane</keyword>
<organism evidence="2">
    <name type="scientific">Hordeum vulgare subsp. vulgare</name>
    <name type="common">Domesticated barley</name>
    <dbReference type="NCBI Taxonomy" id="112509"/>
    <lineage>
        <taxon>Eukaryota</taxon>
        <taxon>Viridiplantae</taxon>
        <taxon>Streptophyta</taxon>
        <taxon>Embryophyta</taxon>
        <taxon>Tracheophyta</taxon>
        <taxon>Spermatophyta</taxon>
        <taxon>Magnoliopsida</taxon>
        <taxon>Liliopsida</taxon>
        <taxon>Poales</taxon>
        <taxon>Poaceae</taxon>
        <taxon>BOP clade</taxon>
        <taxon>Pooideae</taxon>
        <taxon>Triticodae</taxon>
        <taxon>Triticeae</taxon>
        <taxon>Hordeinae</taxon>
        <taxon>Hordeum</taxon>
    </lineage>
</organism>